<evidence type="ECO:0000256" key="5">
    <source>
        <dbReference type="SAM" id="MobiDB-lite"/>
    </source>
</evidence>
<keyword evidence="8" id="KW-1185">Reference proteome</keyword>
<reference evidence="7 8" key="1">
    <citation type="journal article" date="2013" name="BMC Genomics">
        <title>Genomics-driven discovery of the pneumocandin biosynthetic gene cluster in the fungus Glarea lozoyensis.</title>
        <authorList>
            <person name="Chen L."/>
            <person name="Yue Q."/>
            <person name="Zhang X."/>
            <person name="Xiang M."/>
            <person name="Wang C."/>
            <person name="Li S."/>
            <person name="Che Y."/>
            <person name="Ortiz-Lopez F.J."/>
            <person name="Bills G.F."/>
            <person name="Liu X."/>
            <person name="An Z."/>
        </authorList>
    </citation>
    <scope>NUCLEOTIDE SEQUENCE [LARGE SCALE GENOMIC DNA]</scope>
    <source>
        <strain evidence="8">ATCC 20868 / MF5171</strain>
    </source>
</reference>
<evidence type="ECO:0000313" key="7">
    <source>
        <dbReference type="EMBL" id="EPE32657.1"/>
    </source>
</evidence>
<evidence type="ECO:0000256" key="2">
    <source>
        <dbReference type="ARBA" id="ARBA00022692"/>
    </source>
</evidence>
<gene>
    <name evidence="7" type="ORF">GLAREA_07791</name>
</gene>
<dbReference type="GeneID" id="19466843"/>
<comment type="subcellular location">
    <subcellularLocation>
        <location evidence="1">Membrane</location>
        <topology evidence="1">Single-pass membrane protein</topology>
    </subcellularLocation>
</comment>
<dbReference type="PANTHER" id="PTHR15549">
    <property type="entry name" value="PAIRED IMMUNOGLOBULIN-LIKE TYPE 2 RECEPTOR"/>
    <property type="match status" value="1"/>
</dbReference>
<proteinExistence type="predicted"/>
<feature type="region of interest" description="Disordered" evidence="5">
    <location>
        <begin position="195"/>
        <end position="221"/>
    </location>
</feature>
<evidence type="ECO:0000256" key="3">
    <source>
        <dbReference type="ARBA" id="ARBA00022989"/>
    </source>
</evidence>
<dbReference type="OrthoDB" id="4158815at2759"/>
<dbReference type="GO" id="GO:0071944">
    <property type="term" value="C:cell periphery"/>
    <property type="evidence" value="ECO:0007669"/>
    <property type="project" value="UniProtKB-ARBA"/>
</dbReference>
<evidence type="ECO:0000256" key="4">
    <source>
        <dbReference type="ARBA" id="ARBA00023136"/>
    </source>
</evidence>
<keyword evidence="2 6" id="KW-0812">Transmembrane</keyword>
<name>S3D294_GLAL2</name>
<dbReference type="OMA" id="CSDTTVK"/>
<dbReference type="RefSeq" id="XP_008080669.1">
    <property type="nucleotide sequence ID" value="XM_008082478.1"/>
</dbReference>
<evidence type="ECO:0000256" key="1">
    <source>
        <dbReference type="ARBA" id="ARBA00004167"/>
    </source>
</evidence>
<dbReference type="Proteomes" id="UP000016922">
    <property type="component" value="Unassembled WGS sequence"/>
</dbReference>
<feature type="transmembrane region" description="Helical" evidence="6">
    <location>
        <begin position="227"/>
        <end position="249"/>
    </location>
</feature>
<dbReference type="SUPFAM" id="SSF50370">
    <property type="entry name" value="Ricin B-like lectins"/>
    <property type="match status" value="1"/>
</dbReference>
<evidence type="ECO:0000256" key="6">
    <source>
        <dbReference type="SAM" id="Phobius"/>
    </source>
</evidence>
<sequence length="325" mass="35552">MDFDTNQWYQITRNKKEDQSFVGTILYAEDHTEGSTFFQITNLTIPEQLWQIYPFDSTHYVLRSKGSGPNSFLHSRYAGDLKRLPGNTFPDMKDASLQDDSMLWQISPWNDGTFYMTNKENGTDWHMQVMPDSQMAMSSNVTAPQPGQRFSFMEVKEIDDVNFSVMRLTGAMTSSTSSSSISTMTAVSASTTGIARADPTTTPQSTSSSAALPPSTPSSTLSTGAKAGIGVGIAGVAVIALLGLMFFFLRRRKARASVDLDAPPMYSSTNPVEKSVRIGSNGVIMEGYKEEPSKRPAELSAFVLPAEMSNEGRPVELPANVSRES</sequence>
<dbReference type="KEGG" id="glz:GLAREA_07791"/>
<keyword evidence="4 6" id="KW-0472">Membrane</keyword>
<protein>
    <submittedName>
        <fullName evidence="7">Uncharacterized protein</fullName>
    </submittedName>
</protein>
<dbReference type="CDD" id="cd12087">
    <property type="entry name" value="TM_EGFR-like"/>
    <property type="match status" value="1"/>
</dbReference>
<dbReference type="InterPro" id="IPR035992">
    <property type="entry name" value="Ricin_B-like_lectins"/>
</dbReference>
<keyword evidence="3 6" id="KW-1133">Transmembrane helix</keyword>
<dbReference type="AlphaFoldDB" id="S3D294"/>
<dbReference type="eggNOG" id="ENOG502SY1T">
    <property type="taxonomic scope" value="Eukaryota"/>
</dbReference>
<dbReference type="InterPro" id="IPR051694">
    <property type="entry name" value="Immunoregulatory_rcpt-like"/>
</dbReference>
<dbReference type="GO" id="GO:0016020">
    <property type="term" value="C:membrane"/>
    <property type="evidence" value="ECO:0007669"/>
    <property type="project" value="UniProtKB-SubCell"/>
</dbReference>
<dbReference type="EMBL" id="KE145359">
    <property type="protein sequence ID" value="EPE32657.1"/>
    <property type="molecule type" value="Genomic_DNA"/>
</dbReference>
<dbReference type="HOGENOM" id="CLU_057733_0_0_1"/>
<accession>S3D294</accession>
<evidence type="ECO:0000313" key="8">
    <source>
        <dbReference type="Proteomes" id="UP000016922"/>
    </source>
</evidence>
<organism evidence="7 8">
    <name type="scientific">Glarea lozoyensis (strain ATCC 20868 / MF5171)</name>
    <dbReference type="NCBI Taxonomy" id="1116229"/>
    <lineage>
        <taxon>Eukaryota</taxon>
        <taxon>Fungi</taxon>
        <taxon>Dikarya</taxon>
        <taxon>Ascomycota</taxon>
        <taxon>Pezizomycotina</taxon>
        <taxon>Leotiomycetes</taxon>
        <taxon>Helotiales</taxon>
        <taxon>Helotiaceae</taxon>
        <taxon>Glarea</taxon>
    </lineage>
</organism>